<accession>A0ABQ3KA60</accession>
<evidence type="ECO:0000256" key="2">
    <source>
        <dbReference type="ARBA" id="ARBA00022692"/>
    </source>
</evidence>
<keyword evidence="8" id="KW-1185">Reference proteome</keyword>
<comment type="subcellular location">
    <subcellularLocation>
        <location evidence="1">Endomembrane system</location>
        <topology evidence="1">Multi-pass membrane protein</topology>
    </subcellularLocation>
</comment>
<evidence type="ECO:0000256" key="1">
    <source>
        <dbReference type="ARBA" id="ARBA00004127"/>
    </source>
</evidence>
<sequence>MRLVWRDALALLFALRDPRTGLQARAWALVALAYAALPLDLLPDLTPLLGAADDLLIVPALLALATRSLPVPVQREAVARSQGLQRRLPWLVPAGLILTVVALAGAAWGLLRLLGGG</sequence>
<protein>
    <recommendedName>
        <fullName evidence="6">DUF1232 domain-containing protein</fullName>
    </recommendedName>
</protein>
<comment type="caution">
    <text evidence="7">The sequence shown here is derived from an EMBL/GenBank/DDBJ whole genome shotgun (WGS) entry which is preliminary data.</text>
</comment>
<keyword evidence="2 5" id="KW-0812">Transmembrane</keyword>
<feature type="domain" description="DUF1232" evidence="6">
    <location>
        <begin position="24"/>
        <end position="59"/>
    </location>
</feature>
<gene>
    <name evidence="7" type="ORF">GCM10017783_20670</name>
</gene>
<reference evidence="8" key="1">
    <citation type="journal article" date="2019" name="Int. J. Syst. Evol. Microbiol.">
        <title>The Global Catalogue of Microorganisms (GCM) 10K type strain sequencing project: providing services to taxonomists for standard genome sequencing and annotation.</title>
        <authorList>
            <consortium name="The Broad Institute Genomics Platform"/>
            <consortium name="The Broad Institute Genome Sequencing Center for Infectious Disease"/>
            <person name="Wu L."/>
            <person name="Ma J."/>
        </authorList>
    </citation>
    <scope>NUCLEOTIDE SEQUENCE [LARGE SCALE GENOMIC DNA]</scope>
    <source>
        <strain evidence="8">CGMCC 1.18439</strain>
    </source>
</reference>
<keyword evidence="4 5" id="KW-0472">Membrane</keyword>
<dbReference type="EMBL" id="BNAL01000029">
    <property type="protein sequence ID" value="GHG07917.1"/>
    <property type="molecule type" value="Genomic_DNA"/>
</dbReference>
<evidence type="ECO:0000259" key="6">
    <source>
        <dbReference type="Pfam" id="PF06803"/>
    </source>
</evidence>
<organism evidence="7 8">
    <name type="scientific">Deinococcus piscis</name>
    <dbReference type="NCBI Taxonomy" id="394230"/>
    <lineage>
        <taxon>Bacteria</taxon>
        <taxon>Thermotogati</taxon>
        <taxon>Deinococcota</taxon>
        <taxon>Deinococci</taxon>
        <taxon>Deinococcales</taxon>
        <taxon>Deinococcaceae</taxon>
        <taxon>Deinococcus</taxon>
    </lineage>
</organism>
<evidence type="ECO:0000256" key="5">
    <source>
        <dbReference type="SAM" id="Phobius"/>
    </source>
</evidence>
<name>A0ABQ3KA60_9DEIO</name>
<evidence type="ECO:0000313" key="8">
    <source>
        <dbReference type="Proteomes" id="UP000632154"/>
    </source>
</evidence>
<evidence type="ECO:0000256" key="3">
    <source>
        <dbReference type="ARBA" id="ARBA00022989"/>
    </source>
</evidence>
<evidence type="ECO:0000256" key="4">
    <source>
        <dbReference type="ARBA" id="ARBA00023136"/>
    </source>
</evidence>
<proteinExistence type="predicted"/>
<evidence type="ECO:0000313" key="7">
    <source>
        <dbReference type="EMBL" id="GHG07917.1"/>
    </source>
</evidence>
<dbReference type="InterPro" id="IPR010652">
    <property type="entry name" value="DUF1232"/>
</dbReference>
<dbReference type="Proteomes" id="UP000632154">
    <property type="component" value="Unassembled WGS sequence"/>
</dbReference>
<feature type="transmembrane region" description="Helical" evidence="5">
    <location>
        <begin position="90"/>
        <end position="111"/>
    </location>
</feature>
<keyword evidence="3 5" id="KW-1133">Transmembrane helix</keyword>
<dbReference type="Pfam" id="PF06803">
    <property type="entry name" value="DUF1232"/>
    <property type="match status" value="1"/>
</dbReference>